<sequence>MPDSSRESRARARNHRGVRPYPRVQRTESDSGARRGDEALVQRGAEPASCVRLYPRAHHTDSDSGHANRRESAGSGSGGGVRGGGGCESDAARWADGGRGREALEPGTCVGGRPPRTDIAQRRTRARRSRVTRPDVALARRGRETAPVDSRALASPFRCRRRRNDVDAIGHVTTWSRALAGPAAARTGRDGGRAVCARTVPYDGARRQRARRRGGERVREGSVVRGRSAIQRGRARAREGGENGRGAHVGSSKELTAGACEAGGGTRANARDRVGGSGEAGA</sequence>
<feature type="compositionally biased region" description="Gly residues" evidence="1">
    <location>
        <begin position="75"/>
        <end position="87"/>
    </location>
</feature>
<feature type="compositionally biased region" description="Basic residues" evidence="1">
    <location>
        <begin position="122"/>
        <end position="131"/>
    </location>
</feature>
<gene>
    <name evidence="2" type="ORF">B0H15DRAFT_851013</name>
</gene>
<feature type="compositionally biased region" description="Basic and acidic residues" evidence="1">
    <location>
        <begin position="25"/>
        <end position="40"/>
    </location>
</feature>
<dbReference type="Proteomes" id="UP001222325">
    <property type="component" value="Unassembled WGS sequence"/>
</dbReference>
<feature type="compositionally biased region" description="Basic and acidic residues" evidence="1">
    <location>
        <begin position="90"/>
        <end position="104"/>
    </location>
</feature>
<evidence type="ECO:0000313" key="3">
    <source>
        <dbReference type="Proteomes" id="UP001222325"/>
    </source>
</evidence>
<feature type="compositionally biased region" description="Basic and acidic residues" evidence="1">
    <location>
        <begin position="58"/>
        <end position="72"/>
    </location>
</feature>
<organism evidence="2 3">
    <name type="scientific">Mycena belliarum</name>
    <dbReference type="NCBI Taxonomy" id="1033014"/>
    <lineage>
        <taxon>Eukaryota</taxon>
        <taxon>Fungi</taxon>
        <taxon>Dikarya</taxon>
        <taxon>Basidiomycota</taxon>
        <taxon>Agaricomycotina</taxon>
        <taxon>Agaricomycetes</taxon>
        <taxon>Agaricomycetidae</taxon>
        <taxon>Agaricales</taxon>
        <taxon>Marasmiineae</taxon>
        <taxon>Mycenaceae</taxon>
        <taxon>Mycena</taxon>
    </lineage>
</organism>
<feature type="region of interest" description="Disordered" evidence="1">
    <location>
        <begin position="1"/>
        <end position="151"/>
    </location>
</feature>
<feature type="compositionally biased region" description="Basic and acidic residues" evidence="1">
    <location>
        <begin position="1"/>
        <end position="10"/>
    </location>
</feature>
<accession>A0AAD6XNY0</accession>
<evidence type="ECO:0000256" key="1">
    <source>
        <dbReference type="SAM" id="MobiDB-lite"/>
    </source>
</evidence>
<comment type="caution">
    <text evidence="2">The sequence shown here is derived from an EMBL/GenBank/DDBJ whole genome shotgun (WGS) entry which is preliminary data.</text>
</comment>
<feature type="region of interest" description="Disordered" evidence="1">
    <location>
        <begin position="206"/>
        <end position="282"/>
    </location>
</feature>
<dbReference type="EMBL" id="JARJCN010000042">
    <property type="protein sequence ID" value="KAJ7083052.1"/>
    <property type="molecule type" value="Genomic_DNA"/>
</dbReference>
<proteinExistence type="predicted"/>
<evidence type="ECO:0000313" key="2">
    <source>
        <dbReference type="EMBL" id="KAJ7083052.1"/>
    </source>
</evidence>
<reference evidence="2" key="1">
    <citation type="submission" date="2023-03" db="EMBL/GenBank/DDBJ databases">
        <title>Massive genome expansion in bonnet fungi (Mycena s.s.) driven by repeated elements and novel gene families across ecological guilds.</title>
        <authorList>
            <consortium name="Lawrence Berkeley National Laboratory"/>
            <person name="Harder C.B."/>
            <person name="Miyauchi S."/>
            <person name="Viragh M."/>
            <person name="Kuo A."/>
            <person name="Thoen E."/>
            <person name="Andreopoulos B."/>
            <person name="Lu D."/>
            <person name="Skrede I."/>
            <person name="Drula E."/>
            <person name="Henrissat B."/>
            <person name="Morin E."/>
            <person name="Kohler A."/>
            <person name="Barry K."/>
            <person name="LaButti K."/>
            <person name="Morin E."/>
            <person name="Salamov A."/>
            <person name="Lipzen A."/>
            <person name="Mereny Z."/>
            <person name="Hegedus B."/>
            <person name="Baldrian P."/>
            <person name="Stursova M."/>
            <person name="Weitz H."/>
            <person name="Taylor A."/>
            <person name="Grigoriev I.V."/>
            <person name="Nagy L.G."/>
            <person name="Martin F."/>
            <person name="Kauserud H."/>
        </authorList>
    </citation>
    <scope>NUCLEOTIDE SEQUENCE</scope>
    <source>
        <strain evidence="2">CBHHK173m</strain>
    </source>
</reference>
<protein>
    <submittedName>
        <fullName evidence="2">Uncharacterized protein</fullName>
    </submittedName>
</protein>
<feature type="compositionally biased region" description="Basic and acidic residues" evidence="1">
    <location>
        <begin position="213"/>
        <end position="222"/>
    </location>
</feature>
<name>A0AAD6XNY0_9AGAR</name>
<keyword evidence="3" id="KW-1185">Reference proteome</keyword>
<dbReference type="AlphaFoldDB" id="A0AAD6XNY0"/>